<dbReference type="AlphaFoldDB" id="A0AAI8V8D9"/>
<feature type="signal peptide" evidence="1">
    <location>
        <begin position="1"/>
        <end position="24"/>
    </location>
</feature>
<comment type="caution">
    <text evidence="2">The sequence shown here is derived from an EMBL/GenBank/DDBJ whole genome shotgun (WGS) entry which is preliminary data.</text>
</comment>
<proteinExistence type="predicted"/>
<keyword evidence="1" id="KW-0732">Signal</keyword>
<organism evidence="2 3">
    <name type="scientific">Anthostomella pinea</name>
    <dbReference type="NCBI Taxonomy" id="933095"/>
    <lineage>
        <taxon>Eukaryota</taxon>
        <taxon>Fungi</taxon>
        <taxon>Dikarya</taxon>
        <taxon>Ascomycota</taxon>
        <taxon>Pezizomycotina</taxon>
        <taxon>Sordariomycetes</taxon>
        <taxon>Xylariomycetidae</taxon>
        <taxon>Xylariales</taxon>
        <taxon>Xylariaceae</taxon>
        <taxon>Anthostomella</taxon>
    </lineage>
</organism>
<evidence type="ECO:0000256" key="1">
    <source>
        <dbReference type="SAM" id="SignalP"/>
    </source>
</evidence>
<sequence length="164" mass="17451">MKVSSTTTGTILASFFVAASPTDAQGYGSRPLFAVSRFSAGATPHSSIGYIELTWSYSPGANASTCRASPATYQVFPSVEQTPCNDPATSFNLTMRADGGADLELWYEPRSGASAYGIHGIKAEEIVWANQESPTGIVQVYAGMQNFTVRAIHPEVRNTVSLGF</sequence>
<evidence type="ECO:0000313" key="3">
    <source>
        <dbReference type="Proteomes" id="UP001295740"/>
    </source>
</evidence>
<dbReference type="Proteomes" id="UP001295740">
    <property type="component" value="Unassembled WGS sequence"/>
</dbReference>
<evidence type="ECO:0000313" key="2">
    <source>
        <dbReference type="EMBL" id="CAJ2499706.1"/>
    </source>
</evidence>
<dbReference type="EMBL" id="CAUWAG010000003">
    <property type="protein sequence ID" value="CAJ2499706.1"/>
    <property type="molecule type" value="Genomic_DNA"/>
</dbReference>
<accession>A0AAI8V8D9</accession>
<gene>
    <name evidence="2" type="ORF">KHLLAP_LOCUS174</name>
</gene>
<protein>
    <submittedName>
        <fullName evidence="2">Uu.00g025590.m01.CDS01</fullName>
    </submittedName>
</protein>
<feature type="chain" id="PRO_5042555221" evidence="1">
    <location>
        <begin position="25"/>
        <end position="164"/>
    </location>
</feature>
<keyword evidence="3" id="KW-1185">Reference proteome</keyword>
<name>A0AAI8V8D9_9PEZI</name>
<reference evidence="2" key="1">
    <citation type="submission" date="2023-10" db="EMBL/GenBank/DDBJ databases">
        <authorList>
            <person name="Hackl T."/>
        </authorList>
    </citation>
    <scope>NUCLEOTIDE SEQUENCE</scope>
</reference>